<dbReference type="GO" id="GO:0016787">
    <property type="term" value="F:hydrolase activity"/>
    <property type="evidence" value="ECO:0007669"/>
    <property type="project" value="UniProtKB-KW"/>
</dbReference>
<dbReference type="InterPro" id="IPR052043">
    <property type="entry name" value="PolySaccharide_Degr_Enz"/>
</dbReference>
<dbReference type="Pfam" id="PF16153">
    <property type="entry name" value="DUF4861"/>
    <property type="match status" value="1"/>
</dbReference>
<evidence type="ECO:0000256" key="1">
    <source>
        <dbReference type="ARBA" id="ARBA00022801"/>
    </source>
</evidence>
<evidence type="ECO:0000313" key="3">
    <source>
        <dbReference type="Proteomes" id="UP000622317"/>
    </source>
</evidence>
<comment type="caution">
    <text evidence="2">The sequence shown here is derived from an EMBL/GenBank/DDBJ whole genome shotgun (WGS) entry which is preliminary data.</text>
</comment>
<dbReference type="InterPro" id="IPR010905">
    <property type="entry name" value="Glyco_hydro_88"/>
</dbReference>
<organism evidence="2 3">
    <name type="scientific">Pelagicoccus enzymogenes</name>
    <dbReference type="NCBI Taxonomy" id="2773457"/>
    <lineage>
        <taxon>Bacteria</taxon>
        <taxon>Pseudomonadati</taxon>
        <taxon>Verrucomicrobiota</taxon>
        <taxon>Opitutia</taxon>
        <taxon>Puniceicoccales</taxon>
        <taxon>Pelagicoccaceae</taxon>
        <taxon>Pelagicoccus</taxon>
    </lineage>
</organism>
<dbReference type="InterPro" id="IPR012341">
    <property type="entry name" value="6hp_glycosidase-like_sf"/>
</dbReference>
<dbReference type="Gene3D" id="1.50.10.10">
    <property type="match status" value="1"/>
</dbReference>
<gene>
    <name evidence="2" type="ORF">IEN85_13820</name>
</gene>
<protein>
    <submittedName>
        <fullName evidence="2">Glycoside hydrolase family 88 protein</fullName>
    </submittedName>
</protein>
<dbReference type="PANTHER" id="PTHR33886:SF8">
    <property type="entry name" value="UNSATURATED RHAMNOGALACTURONAN HYDROLASE (EUROFUNG)"/>
    <property type="match status" value="1"/>
</dbReference>
<keyword evidence="3" id="KW-1185">Reference proteome</keyword>
<dbReference type="RefSeq" id="WP_191617670.1">
    <property type="nucleotide sequence ID" value="NZ_JACYFG010000036.1"/>
</dbReference>
<proteinExistence type="predicted"/>
<dbReference type="InterPro" id="IPR008928">
    <property type="entry name" value="6-hairpin_glycosidase_sf"/>
</dbReference>
<dbReference type="GO" id="GO:0005975">
    <property type="term" value="P:carbohydrate metabolic process"/>
    <property type="evidence" value="ECO:0007669"/>
    <property type="project" value="InterPro"/>
</dbReference>
<dbReference type="AlphaFoldDB" id="A0A927F9Z6"/>
<dbReference type="Proteomes" id="UP000622317">
    <property type="component" value="Unassembled WGS sequence"/>
</dbReference>
<dbReference type="PANTHER" id="PTHR33886">
    <property type="entry name" value="UNSATURATED RHAMNOGALACTURONAN HYDROLASE (EUROFUNG)"/>
    <property type="match status" value="1"/>
</dbReference>
<dbReference type="EMBL" id="JACYFG010000036">
    <property type="protein sequence ID" value="MBD5780574.1"/>
    <property type="molecule type" value="Genomic_DNA"/>
</dbReference>
<dbReference type="InterPro" id="IPR032342">
    <property type="entry name" value="DUF4861"/>
</dbReference>
<dbReference type="SUPFAM" id="SSF48208">
    <property type="entry name" value="Six-hairpin glycosidases"/>
    <property type="match status" value="1"/>
</dbReference>
<reference evidence="2" key="1">
    <citation type="submission" date="2020-09" db="EMBL/GenBank/DDBJ databases">
        <title>Pelagicoccus enzymogenes sp. nov. with an EPS production, isolated from marine sediment.</title>
        <authorList>
            <person name="Feng X."/>
        </authorList>
    </citation>
    <scope>NUCLEOTIDE SEQUENCE</scope>
    <source>
        <strain evidence="2">NFK12</strain>
    </source>
</reference>
<evidence type="ECO:0000313" key="2">
    <source>
        <dbReference type="EMBL" id="MBD5780574.1"/>
    </source>
</evidence>
<sequence>MKLAIALTTGIGIALAGCSKHEPLARVEIENSTETQRIDEVVDLRLVDLGLRLGDDSAEGIEAFAGGSPVPAQAWDKSGDGVADTLSVLLDLAPVEGKSLELRHASGSPASFKHRTQAEISRKTGGEWQGREYIGGHFENVQSLETPPEHTDHSWFIRYEGPGWESDKVGYRFYLDWRNGFDIFGKLTPELVLQDVGQDGFDSYHEPADWGMDILKVGSSLGSGGYGLWVDGKAERISKTDKLSCEILENGPVLSQFRATYHGWEGSNQPKMDLVADLSIHAGSRLTWVRLRPSEQAGQFCAGLVKHDGTELIKGDTDITGEAYTYLATWGKQSLDGSDLGMAILLRNKDLDKFAEDEFNDLVVFEERVKGIEYAFLAAWSKEPNGIFSKEAFIAYLEETVEKLTIPSRVDVYSSMDTAEKAGELDSEKALYWTKRMGDSILERRGDTLAYGQYDPEAERYAKWSYTTGLISKAVHDLGEATGESSYLDWAESVISSYVQEDGTVSTYSFDSFNIDQINSGKMLLELHASTGEERYRIAADHLRRQLEEHPRTKNGAFWHKKRYPWQVWLDGVYMGIPFMVGYEQAYNDSEHVAEAVHEFIVCEEELRDPETGLYWHAWDESRQQVWADPETGRSAYFWGRGLGWFAMALVDTLEMLPEESKEAEDLRRILGDLAEALVKVQDPEKGVWYQILDRPDAPGNYPESSASSMFTYMLAKGVNHGWLDESYKAAAKKAFSGMLTEFVRVHADGTTSLDHLCRVAGLGYGRDGSYEYYMSEPVVANDPKGIGPFLMAGLQVSTLLEEK</sequence>
<dbReference type="Pfam" id="PF07470">
    <property type="entry name" value="Glyco_hydro_88"/>
    <property type="match status" value="1"/>
</dbReference>
<accession>A0A927F9Z6</accession>
<name>A0A927F9Z6_9BACT</name>
<dbReference type="PROSITE" id="PS51257">
    <property type="entry name" value="PROKAR_LIPOPROTEIN"/>
    <property type="match status" value="1"/>
</dbReference>
<keyword evidence="1 2" id="KW-0378">Hydrolase</keyword>